<dbReference type="InterPro" id="IPR036412">
    <property type="entry name" value="HAD-like_sf"/>
</dbReference>
<sequence>MRPVSSTLRGTDRAPADRYDVALLDLDGVVYVGRDAVPGAPAALARARERGMQLAFVTNNAARPPQTVAEHLTELGIAARSGEVITSSQAAARYLAEHLPAGATVLVLGTTGLYEALAEQGLATTTTAGETVAAVVQGYSPDMNWALLAEGAVALNSGALWVATNVDPTVPSPRGPLPGNGSLVAALQLATRRRPVITGKPDPTMHRETLIRTGAERPLVVGDRLDTDIEGANAVGCPSLLVLSGVTDVPDLLAAPEQLRPTYLGPDVSALLSPHPEPQLSAREARCGTWAVSVSENALELRQLGAAPGAADGGPGAVAVFDDASLDATRALCAARWEFVADSARPAIVVAPDGDHAAAEMIRRLGLAGRQGA</sequence>
<evidence type="ECO:0000313" key="2">
    <source>
        <dbReference type="Proteomes" id="UP000186132"/>
    </source>
</evidence>
<dbReference type="SUPFAM" id="SSF56784">
    <property type="entry name" value="HAD-like"/>
    <property type="match status" value="1"/>
</dbReference>
<protein>
    <submittedName>
        <fullName evidence="1">Haloacid Dehalogenase Superfamily Class (Subfamily) IIA</fullName>
    </submittedName>
</protein>
<dbReference type="Pfam" id="PF13344">
    <property type="entry name" value="Hydrolase_6"/>
    <property type="match status" value="1"/>
</dbReference>
<dbReference type="GO" id="GO:0005737">
    <property type="term" value="C:cytoplasm"/>
    <property type="evidence" value="ECO:0007669"/>
    <property type="project" value="TreeGrafter"/>
</dbReference>
<dbReference type="InterPro" id="IPR023214">
    <property type="entry name" value="HAD_sf"/>
</dbReference>
<dbReference type="Proteomes" id="UP000186132">
    <property type="component" value="Unassembled WGS sequence"/>
</dbReference>
<dbReference type="PANTHER" id="PTHR19288">
    <property type="entry name" value="4-NITROPHENYLPHOSPHATASE-RELATED"/>
    <property type="match status" value="1"/>
</dbReference>
<dbReference type="PANTHER" id="PTHR19288:SF95">
    <property type="entry name" value="D-GLYCEROL 3-PHOSPHATE PHOSPHATASE"/>
    <property type="match status" value="1"/>
</dbReference>
<dbReference type="Pfam" id="PF13242">
    <property type="entry name" value="Hydrolase_like"/>
    <property type="match status" value="1"/>
</dbReference>
<dbReference type="STRING" id="1206085.SAMN05443575_2781"/>
<dbReference type="RefSeq" id="WP_073391173.1">
    <property type="nucleotide sequence ID" value="NZ_FQVU01000003.1"/>
</dbReference>
<accession>A0A1M5MNG5</accession>
<dbReference type="InterPro" id="IPR006357">
    <property type="entry name" value="HAD-SF_hydro_IIA"/>
</dbReference>
<name>A0A1M5MNG5_9ACTN</name>
<organism evidence="1 2">
    <name type="scientific">Jatrophihabitans endophyticus</name>
    <dbReference type="NCBI Taxonomy" id="1206085"/>
    <lineage>
        <taxon>Bacteria</taxon>
        <taxon>Bacillati</taxon>
        <taxon>Actinomycetota</taxon>
        <taxon>Actinomycetes</taxon>
        <taxon>Jatrophihabitantales</taxon>
        <taxon>Jatrophihabitantaceae</taxon>
        <taxon>Jatrophihabitans</taxon>
    </lineage>
</organism>
<dbReference type="NCBIfam" id="TIGR01460">
    <property type="entry name" value="HAD-SF-IIA"/>
    <property type="match status" value="1"/>
</dbReference>
<dbReference type="Gene3D" id="3.40.50.1000">
    <property type="entry name" value="HAD superfamily/HAD-like"/>
    <property type="match status" value="2"/>
</dbReference>
<dbReference type="GO" id="GO:0016791">
    <property type="term" value="F:phosphatase activity"/>
    <property type="evidence" value="ECO:0007669"/>
    <property type="project" value="TreeGrafter"/>
</dbReference>
<keyword evidence="2" id="KW-1185">Reference proteome</keyword>
<dbReference type="OrthoDB" id="3400930at2"/>
<reference evidence="1 2" key="1">
    <citation type="submission" date="2016-11" db="EMBL/GenBank/DDBJ databases">
        <authorList>
            <person name="Jaros S."/>
            <person name="Januszkiewicz K."/>
            <person name="Wedrychowicz H."/>
        </authorList>
    </citation>
    <scope>NUCLEOTIDE SEQUENCE [LARGE SCALE GENOMIC DNA]</scope>
    <source>
        <strain evidence="1 2">DSM 45627</strain>
    </source>
</reference>
<dbReference type="AlphaFoldDB" id="A0A1M5MNG5"/>
<proteinExistence type="predicted"/>
<evidence type="ECO:0000313" key="1">
    <source>
        <dbReference type="EMBL" id="SHG78974.1"/>
    </source>
</evidence>
<gene>
    <name evidence="1" type="ORF">SAMN05443575_2781</name>
</gene>
<dbReference type="EMBL" id="FQVU01000003">
    <property type="protein sequence ID" value="SHG78974.1"/>
    <property type="molecule type" value="Genomic_DNA"/>
</dbReference>